<evidence type="ECO:0000313" key="1">
    <source>
        <dbReference type="EMBL" id="KAJ9082197.1"/>
    </source>
</evidence>
<comment type="caution">
    <text evidence="1">The sequence shown here is derived from an EMBL/GenBank/DDBJ whole genome shotgun (WGS) entry which is preliminary data.</text>
</comment>
<dbReference type="Proteomes" id="UP001165960">
    <property type="component" value="Unassembled WGS sequence"/>
</dbReference>
<reference evidence="1" key="1">
    <citation type="submission" date="2022-04" db="EMBL/GenBank/DDBJ databases">
        <title>Genome of the entomopathogenic fungus Entomophthora muscae.</title>
        <authorList>
            <person name="Elya C."/>
            <person name="Lovett B.R."/>
            <person name="Lee E."/>
            <person name="Macias A.M."/>
            <person name="Hajek A.E."/>
            <person name="De Bivort B.L."/>
            <person name="Kasson M.T."/>
            <person name="De Fine Licht H.H."/>
            <person name="Stajich J.E."/>
        </authorList>
    </citation>
    <scope>NUCLEOTIDE SEQUENCE</scope>
    <source>
        <strain evidence="1">Berkeley</strain>
    </source>
</reference>
<protein>
    <submittedName>
        <fullName evidence="1">Uncharacterized protein</fullName>
    </submittedName>
</protein>
<proteinExistence type="predicted"/>
<keyword evidence="2" id="KW-1185">Reference proteome</keyword>
<dbReference type="EMBL" id="QTSX02001439">
    <property type="protein sequence ID" value="KAJ9082197.1"/>
    <property type="molecule type" value="Genomic_DNA"/>
</dbReference>
<sequence length="209" mass="23173">MISFRKDRTIADFVNCFYLEAQILTSSGSLTVHDTHIALRAAVKPYEALYQTLMPAFQDKCTLDSMSRPVSNYSGRLEAATNNNKSPPKPNITKKGHYTSSCNTKTGIHCGVEEELSTSTQSTNVPPDLLFSLTLDSWDSQEDTKEVSNLYACLLLDDMSDTEPQRSGDATPLRGINVAIPMKTMKDHYPELCDSIVKFLSSANNLDIH</sequence>
<gene>
    <name evidence="1" type="ORF">DSO57_1006642</name>
</gene>
<accession>A0ACC2U611</accession>
<organism evidence="1 2">
    <name type="scientific">Entomophthora muscae</name>
    <dbReference type="NCBI Taxonomy" id="34485"/>
    <lineage>
        <taxon>Eukaryota</taxon>
        <taxon>Fungi</taxon>
        <taxon>Fungi incertae sedis</taxon>
        <taxon>Zoopagomycota</taxon>
        <taxon>Entomophthoromycotina</taxon>
        <taxon>Entomophthoromycetes</taxon>
        <taxon>Entomophthorales</taxon>
        <taxon>Entomophthoraceae</taxon>
        <taxon>Entomophthora</taxon>
    </lineage>
</organism>
<name>A0ACC2U611_9FUNG</name>
<evidence type="ECO:0000313" key="2">
    <source>
        <dbReference type="Proteomes" id="UP001165960"/>
    </source>
</evidence>